<reference evidence="3 4" key="1">
    <citation type="submission" date="2017-05" db="EMBL/GenBank/DDBJ databases">
        <title>Genome Analysis of Maritalea myrionectae HL2708#5.</title>
        <authorList>
            <consortium name="Cotde Inc.-PKNU"/>
            <person name="Jang D."/>
            <person name="Oh H.-M."/>
        </authorList>
    </citation>
    <scope>NUCLEOTIDE SEQUENCE [LARGE SCALE GENOMIC DNA]</scope>
    <source>
        <strain evidence="3 4">HL2708#5</strain>
    </source>
</reference>
<keyword evidence="4" id="KW-1185">Reference proteome</keyword>
<dbReference type="RefSeq" id="WP_027835103.1">
    <property type="nucleotide sequence ID" value="NZ_CP021330.1"/>
</dbReference>
<protein>
    <submittedName>
        <fullName evidence="3">Glutathione transferase</fullName>
    </submittedName>
</protein>
<keyword evidence="3" id="KW-0808">Transferase</keyword>
<dbReference type="AlphaFoldDB" id="A0A2R4MCP5"/>
<dbReference type="KEGG" id="mmyr:MXMO3_01251"/>
<dbReference type="GO" id="GO:0016740">
    <property type="term" value="F:transferase activity"/>
    <property type="evidence" value="ECO:0007669"/>
    <property type="project" value="UniProtKB-KW"/>
</dbReference>
<organism evidence="3 4">
    <name type="scientific">Maritalea myrionectae</name>
    <dbReference type="NCBI Taxonomy" id="454601"/>
    <lineage>
        <taxon>Bacteria</taxon>
        <taxon>Pseudomonadati</taxon>
        <taxon>Pseudomonadota</taxon>
        <taxon>Alphaproteobacteria</taxon>
        <taxon>Hyphomicrobiales</taxon>
        <taxon>Devosiaceae</taxon>
        <taxon>Maritalea</taxon>
    </lineage>
</organism>
<proteinExistence type="inferred from homology"/>
<name>A0A2R4MCP5_9HYPH</name>
<comment type="similarity">
    <text evidence="1">Belongs to the YciI family.</text>
</comment>
<accession>A0A2R4MCP5</accession>
<dbReference type="STRING" id="1122213.GCA_000423365_01546"/>
<feature type="domain" description="YCII-related" evidence="2">
    <location>
        <begin position="1"/>
        <end position="114"/>
    </location>
</feature>
<dbReference type="EMBL" id="CP021330">
    <property type="protein sequence ID" value="AVX03782.1"/>
    <property type="molecule type" value="Genomic_DNA"/>
</dbReference>
<dbReference type="Gene3D" id="3.30.70.1060">
    <property type="entry name" value="Dimeric alpha+beta barrel"/>
    <property type="match status" value="1"/>
</dbReference>
<evidence type="ECO:0000313" key="3">
    <source>
        <dbReference type="EMBL" id="AVX03782.1"/>
    </source>
</evidence>
<dbReference type="InterPro" id="IPR011008">
    <property type="entry name" value="Dimeric_a/b-barrel"/>
</dbReference>
<dbReference type="Proteomes" id="UP000258927">
    <property type="component" value="Chromosome"/>
</dbReference>
<evidence type="ECO:0000259" key="2">
    <source>
        <dbReference type="Pfam" id="PF03795"/>
    </source>
</evidence>
<dbReference type="PANTHER" id="PTHR35174">
    <property type="entry name" value="BLL7171 PROTEIN-RELATED"/>
    <property type="match status" value="1"/>
</dbReference>
<dbReference type="Pfam" id="PF03795">
    <property type="entry name" value="YCII"/>
    <property type="match status" value="1"/>
</dbReference>
<gene>
    <name evidence="3" type="ORF">MXMO3_01251</name>
</gene>
<dbReference type="PANTHER" id="PTHR35174:SF3">
    <property type="entry name" value="BLL7171 PROTEIN"/>
    <property type="match status" value="1"/>
</dbReference>
<evidence type="ECO:0000313" key="4">
    <source>
        <dbReference type="Proteomes" id="UP000258927"/>
    </source>
</evidence>
<sequence length="116" mass="12799">MQFMALIYSADGAEQNYPGGPEKMMADYYAYTEEVKKAGVMVAGDALQPTSTATSIRERDGKASLTDGPFAETKEQLGGYYLLECKDLDEAIKWAGKIPTAKYGTIEVRPVMIWDQ</sequence>
<dbReference type="SUPFAM" id="SSF54909">
    <property type="entry name" value="Dimeric alpha+beta barrel"/>
    <property type="match status" value="1"/>
</dbReference>
<evidence type="ECO:0000256" key="1">
    <source>
        <dbReference type="ARBA" id="ARBA00007689"/>
    </source>
</evidence>
<dbReference type="InterPro" id="IPR005545">
    <property type="entry name" value="YCII"/>
</dbReference>